<proteinExistence type="predicted"/>
<name>A0A4V2Q3H7_9GAMM</name>
<organism evidence="6 7">
    <name type="scientific">Sodalis ligni</name>
    <dbReference type="NCBI Taxonomy" id="2697027"/>
    <lineage>
        <taxon>Bacteria</taxon>
        <taxon>Pseudomonadati</taxon>
        <taxon>Pseudomonadota</taxon>
        <taxon>Gammaproteobacteria</taxon>
        <taxon>Enterobacterales</taxon>
        <taxon>Bruguierivoracaceae</taxon>
        <taxon>Sodalis</taxon>
    </lineage>
</organism>
<comment type="subcellular location">
    <subcellularLocation>
        <location evidence="1">Membrane</location>
        <topology evidence="1">Multi-pass membrane protein</topology>
    </subcellularLocation>
</comment>
<evidence type="ECO:0000256" key="5">
    <source>
        <dbReference type="SAM" id="Phobius"/>
    </source>
</evidence>
<dbReference type="Pfam" id="PF07681">
    <property type="entry name" value="DoxX"/>
    <property type="match status" value="1"/>
</dbReference>
<comment type="caution">
    <text evidence="6">The sequence shown here is derived from an EMBL/GenBank/DDBJ whole genome shotgun (WGS) entry which is preliminary data.</text>
</comment>
<sequence length="262" mass="29106">MKNKIYILTFLTGCAAFISVLSYLSRFDGIWSTTNMLCFSLLIPLSALVSRKNTVVSFLFTTFFTVIVVRNAGQHDWLRVGWVTAITFIPLLLQLIVIVIDGIKQYGPQGIALSFIRMFIGFNWLTHCTEKLFVSRHDAGLVGFFKTVVGPHTFGSVLSDQFAVNMIVLGGLVEFTAAVTLGLGILSRFGAFAAAVYLVMAELMGEHFGVGYTWMMPGGGWEVPFYFFMVTLPFMLPKTGGPLSLDNEWHLSKTPFYKLSGF</sequence>
<keyword evidence="7" id="KW-1185">Reference proteome</keyword>
<evidence type="ECO:0000313" key="7">
    <source>
        <dbReference type="Proteomes" id="UP000294555"/>
    </source>
</evidence>
<keyword evidence="2 5" id="KW-0812">Transmembrane</keyword>
<evidence type="ECO:0000256" key="2">
    <source>
        <dbReference type="ARBA" id="ARBA00022692"/>
    </source>
</evidence>
<evidence type="ECO:0000313" key="6">
    <source>
        <dbReference type="EMBL" id="TCL06748.1"/>
    </source>
</evidence>
<keyword evidence="4 5" id="KW-0472">Membrane</keyword>
<dbReference type="AlphaFoldDB" id="A0A4V2Q3H7"/>
<keyword evidence="3 5" id="KW-1133">Transmembrane helix</keyword>
<gene>
    <name evidence="6" type="ORF">EZJ58_5038</name>
</gene>
<protein>
    <submittedName>
        <fullName evidence="6">DoxX-like protein</fullName>
    </submittedName>
</protein>
<feature type="transmembrane region" description="Helical" evidence="5">
    <location>
        <begin position="212"/>
        <end position="236"/>
    </location>
</feature>
<reference evidence="6 7" key="1">
    <citation type="submission" date="2019-02" db="EMBL/GenBank/DDBJ databases">
        <title>Investigation of anaerobic lignin degradation for improved lignocellulosic biofuels.</title>
        <authorList>
            <person name="Deangelis K."/>
        </authorList>
    </citation>
    <scope>NUCLEOTIDE SEQUENCE [LARGE SCALE GENOMIC DNA]</scope>
    <source>
        <strain evidence="6 7">159R</strain>
    </source>
</reference>
<evidence type="ECO:0000256" key="4">
    <source>
        <dbReference type="ARBA" id="ARBA00023136"/>
    </source>
</evidence>
<evidence type="ECO:0000256" key="3">
    <source>
        <dbReference type="ARBA" id="ARBA00022989"/>
    </source>
</evidence>
<dbReference type="Proteomes" id="UP000294555">
    <property type="component" value="Unassembled WGS sequence"/>
</dbReference>
<feature type="transmembrane region" description="Helical" evidence="5">
    <location>
        <begin position="79"/>
        <end position="99"/>
    </location>
</feature>
<dbReference type="InterPro" id="IPR032808">
    <property type="entry name" value="DoxX"/>
</dbReference>
<evidence type="ECO:0000256" key="1">
    <source>
        <dbReference type="ARBA" id="ARBA00004141"/>
    </source>
</evidence>
<dbReference type="GO" id="GO:0016020">
    <property type="term" value="C:membrane"/>
    <property type="evidence" value="ECO:0007669"/>
    <property type="project" value="UniProtKB-SubCell"/>
</dbReference>
<feature type="transmembrane region" description="Helical" evidence="5">
    <location>
        <begin position="175"/>
        <end position="200"/>
    </location>
</feature>
<accession>A0A4V2Q3H7</accession>
<feature type="transmembrane region" description="Helical" evidence="5">
    <location>
        <begin position="5"/>
        <end position="24"/>
    </location>
</feature>
<feature type="transmembrane region" description="Helical" evidence="5">
    <location>
        <begin position="55"/>
        <end position="73"/>
    </location>
</feature>
<dbReference type="EMBL" id="SJOI01000001">
    <property type="protein sequence ID" value="TCL06748.1"/>
    <property type="molecule type" value="Genomic_DNA"/>
</dbReference>